<sequence>MTTPESRQNDPNYAQADSWQRLRNVIRRGVIDSVQLSPPRCRVSFGGKHKTGWLQWYTLATSEQVSWSAPREGDPVTVLSEGGDPRNGVVLLGLLVDSRPPPSNSPTEHVTQYSDGGRQSYDTASHVWTWQGVDGGTVIIDAKNIVDITGLDSVTVTSAKVVAIHGGDLVSVDAVDINAVATETITATATTVNVLASDTVNITASNAIEMTTQRVDITAPGGINLNGPTHITNTLLVDKNGTFRMNVGVWGDLDVTGESDGSTGNITTRGSVLADKDVRDSRGTMNAIRVTYNGHTHNENDDVTDAPNQLMTQLNSRNSRRKK</sequence>
<dbReference type="Pfam" id="PF04717">
    <property type="entry name" value="Phage_base_V"/>
    <property type="match status" value="1"/>
</dbReference>
<proteinExistence type="predicted"/>
<dbReference type="NCBIfam" id="TIGR01644">
    <property type="entry name" value="phage_P2_V"/>
    <property type="match status" value="1"/>
</dbReference>
<dbReference type="RefSeq" id="WP_301697444.1">
    <property type="nucleotide sequence ID" value="NZ_JAUJYW010000002.1"/>
</dbReference>
<accession>A0ABT8PTB6</accession>
<dbReference type="Gene3D" id="6.20.150.10">
    <property type="match status" value="1"/>
</dbReference>
<evidence type="ECO:0000259" key="1">
    <source>
        <dbReference type="Pfam" id="PF04717"/>
    </source>
</evidence>
<dbReference type="Proteomes" id="UP001174867">
    <property type="component" value="Unassembled WGS sequence"/>
</dbReference>
<dbReference type="InterPro" id="IPR013046">
    <property type="entry name" value="GpV/Gp45"/>
</dbReference>
<protein>
    <submittedName>
        <fullName evidence="2">Phage baseplate assembly protein V</fullName>
    </submittedName>
</protein>
<reference evidence="2 3" key="1">
    <citation type="submission" date="2023-07" db="EMBL/GenBank/DDBJ databases">
        <title>Citrobacter selenititolerans sp. nov., isolated from seleniferous soil.</title>
        <authorList>
            <person name="Zhang S."/>
            <person name="Li K."/>
            <person name="Peng J."/>
            <person name="Wang H."/>
            <person name="Sun J."/>
            <person name="Guo Y."/>
        </authorList>
    </citation>
    <scope>NUCLEOTIDE SEQUENCE [LARGE SCALE GENOMIC DNA]</scope>
    <source>
        <strain evidence="2 3">S2-9</strain>
    </source>
</reference>
<evidence type="ECO:0000313" key="3">
    <source>
        <dbReference type="Proteomes" id="UP001174867"/>
    </source>
</evidence>
<dbReference type="InterPro" id="IPR037026">
    <property type="entry name" value="Vgr_OB-fold_dom_sf"/>
</dbReference>
<evidence type="ECO:0000313" key="2">
    <source>
        <dbReference type="EMBL" id="MDN8599016.1"/>
    </source>
</evidence>
<comment type="caution">
    <text evidence="2">The sequence shown here is derived from an EMBL/GenBank/DDBJ whole genome shotgun (WGS) entry which is preliminary data.</text>
</comment>
<gene>
    <name evidence="2" type="ORF">Q0A17_06255</name>
</gene>
<feature type="domain" description="Gp5/Type VI secretion system Vgr protein OB-fold" evidence="1">
    <location>
        <begin position="27"/>
        <end position="94"/>
    </location>
</feature>
<organism evidence="2 3">
    <name type="scientific">Citrobacter enshiensis</name>
    <dbReference type="NCBI Taxonomy" id="2971264"/>
    <lineage>
        <taxon>Bacteria</taxon>
        <taxon>Pseudomonadati</taxon>
        <taxon>Pseudomonadota</taxon>
        <taxon>Gammaproteobacteria</taxon>
        <taxon>Enterobacterales</taxon>
        <taxon>Enterobacteriaceae</taxon>
        <taxon>Citrobacter</taxon>
    </lineage>
</organism>
<dbReference type="EMBL" id="JAUJYW010000002">
    <property type="protein sequence ID" value="MDN8599016.1"/>
    <property type="molecule type" value="Genomic_DNA"/>
</dbReference>
<dbReference type="Gene3D" id="2.40.50.230">
    <property type="entry name" value="Gp5 N-terminal domain"/>
    <property type="match status" value="1"/>
</dbReference>
<dbReference type="InterPro" id="IPR006531">
    <property type="entry name" value="Gp5/Vgr_OB"/>
</dbReference>
<name>A0ABT8PTB6_9ENTR</name>
<keyword evidence="3" id="KW-1185">Reference proteome</keyword>